<dbReference type="RefSeq" id="WP_054736810.1">
    <property type="nucleotide sequence ID" value="NZ_AZFZ01000181.1"/>
</dbReference>
<evidence type="ECO:0000256" key="1">
    <source>
        <dbReference type="SAM" id="Phobius"/>
    </source>
</evidence>
<protein>
    <recommendedName>
        <fullName evidence="4">DNA-directed RNA polymerase subunit beta</fullName>
    </recommendedName>
</protein>
<dbReference type="PATRIC" id="fig|1423786.4.peg.837"/>
<dbReference type="Proteomes" id="UP000051010">
    <property type="component" value="Unassembled WGS sequence"/>
</dbReference>
<keyword evidence="1" id="KW-1133">Transmembrane helix</keyword>
<sequence>MLLKWISSNYFRLIGSLVVIGVVLFIFGLLLGGFNLDMFNYPGDINMRPWYWFLAFKGI</sequence>
<evidence type="ECO:0000313" key="2">
    <source>
        <dbReference type="EMBL" id="KRM35590.1"/>
    </source>
</evidence>
<dbReference type="EMBL" id="AZFZ01000181">
    <property type="protein sequence ID" value="KRM35590.1"/>
    <property type="molecule type" value="Genomic_DNA"/>
</dbReference>
<reference evidence="2 3" key="1">
    <citation type="journal article" date="2015" name="Genome Announc.">
        <title>Expanding the biotechnology potential of lactobacilli through comparative genomics of 213 strains and associated genera.</title>
        <authorList>
            <person name="Sun Z."/>
            <person name="Harris H.M."/>
            <person name="McCann A."/>
            <person name="Guo C."/>
            <person name="Argimon S."/>
            <person name="Zhang W."/>
            <person name="Yang X."/>
            <person name="Jeffery I.B."/>
            <person name="Cooney J.C."/>
            <person name="Kagawa T.F."/>
            <person name="Liu W."/>
            <person name="Song Y."/>
            <person name="Salvetti E."/>
            <person name="Wrobel A."/>
            <person name="Rasinkangas P."/>
            <person name="Parkhill J."/>
            <person name="Rea M.C."/>
            <person name="O'Sullivan O."/>
            <person name="Ritari J."/>
            <person name="Douillard F.P."/>
            <person name="Paul Ross R."/>
            <person name="Yang R."/>
            <person name="Briner A.E."/>
            <person name="Felis G.E."/>
            <person name="de Vos W.M."/>
            <person name="Barrangou R."/>
            <person name="Klaenhammer T.R."/>
            <person name="Caufield P.W."/>
            <person name="Cui Y."/>
            <person name="Zhang H."/>
            <person name="O'Toole P.W."/>
        </authorList>
    </citation>
    <scope>NUCLEOTIDE SEQUENCE [LARGE SCALE GENOMIC DNA]</scope>
    <source>
        <strain evidence="2 3">DSM 18390</strain>
    </source>
</reference>
<proteinExistence type="predicted"/>
<evidence type="ECO:0000313" key="3">
    <source>
        <dbReference type="Proteomes" id="UP000051010"/>
    </source>
</evidence>
<feature type="transmembrane region" description="Helical" evidence="1">
    <location>
        <begin position="12"/>
        <end position="34"/>
    </location>
</feature>
<keyword evidence="1" id="KW-0472">Membrane</keyword>
<evidence type="ECO:0008006" key="4">
    <source>
        <dbReference type="Google" id="ProtNLM"/>
    </source>
</evidence>
<accession>A0A0R1Y7K4</accession>
<dbReference type="AlphaFoldDB" id="A0A0R1Y7K4"/>
<gene>
    <name evidence="2" type="ORF">FD47_GL000795</name>
</gene>
<name>A0A0R1Y7K4_9LACO</name>
<organism evidence="2 3">
    <name type="scientific">Lentilactobacillus parafarraginis DSM 18390 = JCM 14109</name>
    <dbReference type="NCBI Taxonomy" id="1423786"/>
    <lineage>
        <taxon>Bacteria</taxon>
        <taxon>Bacillati</taxon>
        <taxon>Bacillota</taxon>
        <taxon>Bacilli</taxon>
        <taxon>Lactobacillales</taxon>
        <taxon>Lactobacillaceae</taxon>
        <taxon>Lentilactobacillus</taxon>
    </lineage>
</organism>
<comment type="caution">
    <text evidence="2">The sequence shown here is derived from an EMBL/GenBank/DDBJ whole genome shotgun (WGS) entry which is preliminary data.</text>
</comment>
<keyword evidence="1" id="KW-0812">Transmembrane</keyword>